<evidence type="ECO:0000256" key="2">
    <source>
        <dbReference type="ARBA" id="ARBA00004651"/>
    </source>
</evidence>
<keyword evidence="10 12" id="KW-0472">Membrane</keyword>
<evidence type="ECO:0000256" key="4">
    <source>
        <dbReference type="ARBA" id="ARBA00022475"/>
    </source>
</evidence>
<organism evidence="13">
    <name type="scientific">Scylla olivacea</name>
    <name type="common">Orange mud crab</name>
    <name type="synonym">Cancer olivacea</name>
    <dbReference type="NCBI Taxonomy" id="85551"/>
    <lineage>
        <taxon>Eukaryota</taxon>
        <taxon>Metazoa</taxon>
        <taxon>Ecdysozoa</taxon>
        <taxon>Arthropoda</taxon>
        <taxon>Crustacea</taxon>
        <taxon>Multicrustacea</taxon>
        <taxon>Malacostraca</taxon>
        <taxon>Eumalacostraca</taxon>
        <taxon>Eucarida</taxon>
        <taxon>Decapoda</taxon>
        <taxon>Pleocyemata</taxon>
        <taxon>Brachyura</taxon>
        <taxon>Eubrachyura</taxon>
        <taxon>Portunoidea</taxon>
        <taxon>Portunidae</taxon>
        <taxon>Portuninae</taxon>
        <taxon>Scylla</taxon>
    </lineage>
</organism>
<accession>A0A0P4WEZ5</accession>
<keyword evidence="9 12" id="KW-0406">Ion transport</keyword>
<dbReference type="PANTHER" id="PTHR11893:SF41">
    <property type="entry name" value="INNEXIN INX2"/>
    <property type="match status" value="1"/>
</dbReference>
<dbReference type="InterPro" id="IPR000990">
    <property type="entry name" value="Innexin"/>
</dbReference>
<dbReference type="GO" id="GO:0007602">
    <property type="term" value="P:phototransduction"/>
    <property type="evidence" value="ECO:0007669"/>
    <property type="project" value="TreeGrafter"/>
</dbReference>
<dbReference type="EMBL" id="GDRN01036618">
    <property type="protein sequence ID" value="JAI67335.1"/>
    <property type="molecule type" value="Transcribed_RNA"/>
</dbReference>
<evidence type="ECO:0000256" key="8">
    <source>
        <dbReference type="ARBA" id="ARBA00022989"/>
    </source>
</evidence>
<keyword evidence="4" id="KW-1003">Cell membrane</keyword>
<gene>
    <name evidence="12" type="primary">inx</name>
</gene>
<dbReference type="PANTHER" id="PTHR11893">
    <property type="entry name" value="INNEXIN"/>
    <property type="match status" value="1"/>
</dbReference>
<evidence type="ECO:0000256" key="10">
    <source>
        <dbReference type="ARBA" id="ARBA00023136"/>
    </source>
</evidence>
<keyword evidence="8 12" id="KW-1133">Transmembrane helix</keyword>
<dbReference type="GO" id="GO:0005886">
    <property type="term" value="C:plasma membrane"/>
    <property type="evidence" value="ECO:0007669"/>
    <property type="project" value="UniProtKB-SubCell"/>
</dbReference>
<evidence type="ECO:0000256" key="5">
    <source>
        <dbReference type="ARBA" id="ARBA00022692"/>
    </source>
</evidence>
<evidence type="ECO:0000256" key="7">
    <source>
        <dbReference type="ARBA" id="ARBA00022949"/>
    </source>
</evidence>
<evidence type="ECO:0000256" key="11">
    <source>
        <dbReference type="ARBA" id="ARBA00023303"/>
    </source>
</evidence>
<dbReference type="PROSITE" id="PS51013">
    <property type="entry name" value="PANNEXIN"/>
    <property type="match status" value="1"/>
</dbReference>
<comment type="similarity">
    <text evidence="12">Belongs to the pannexin family.</text>
</comment>
<name>A0A0P4WEZ5_SCYOL</name>
<dbReference type="AlphaFoldDB" id="A0A0P4WEZ5"/>
<keyword evidence="3 12" id="KW-0813">Transport</keyword>
<dbReference type="PRINTS" id="PR01262">
    <property type="entry name" value="INNEXIN"/>
</dbReference>
<evidence type="ECO:0000256" key="9">
    <source>
        <dbReference type="ARBA" id="ARBA00023065"/>
    </source>
</evidence>
<feature type="transmembrane region" description="Helical" evidence="12">
    <location>
        <begin position="182"/>
        <end position="203"/>
    </location>
</feature>
<keyword evidence="6" id="KW-0303">Gap junction</keyword>
<keyword evidence="5 12" id="KW-0812">Transmembrane</keyword>
<dbReference type="GO" id="GO:0005243">
    <property type="term" value="F:gap junction channel activity"/>
    <property type="evidence" value="ECO:0007669"/>
    <property type="project" value="TreeGrafter"/>
</dbReference>
<feature type="transmembrane region" description="Helical" evidence="12">
    <location>
        <begin position="275"/>
        <end position="301"/>
    </location>
</feature>
<dbReference type="GO" id="GO:0034220">
    <property type="term" value="P:monoatomic ion transmembrane transport"/>
    <property type="evidence" value="ECO:0007669"/>
    <property type="project" value="UniProtKB-KW"/>
</dbReference>
<evidence type="ECO:0000256" key="3">
    <source>
        <dbReference type="ARBA" id="ARBA00022448"/>
    </source>
</evidence>
<evidence type="ECO:0000256" key="6">
    <source>
        <dbReference type="ARBA" id="ARBA00022868"/>
    </source>
</evidence>
<keyword evidence="7" id="KW-0965">Cell junction</keyword>
<proteinExistence type="inferred from homology"/>
<dbReference type="Pfam" id="PF00876">
    <property type="entry name" value="Innexin"/>
    <property type="match status" value="1"/>
</dbReference>
<evidence type="ECO:0000313" key="13">
    <source>
        <dbReference type="EMBL" id="JAI67335.1"/>
    </source>
</evidence>
<keyword evidence="11 12" id="KW-0407">Ion channel</keyword>
<dbReference type="GO" id="GO:0005921">
    <property type="term" value="C:gap junction"/>
    <property type="evidence" value="ECO:0007669"/>
    <property type="project" value="UniProtKB-SubCell"/>
</dbReference>
<feature type="transmembrane region" description="Helical" evidence="12">
    <location>
        <begin position="25"/>
        <end position="45"/>
    </location>
</feature>
<evidence type="ECO:0000256" key="1">
    <source>
        <dbReference type="ARBA" id="ARBA00004610"/>
    </source>
</evidence>
<feature type="transmembrane region" description="Helical" evidence="12">
    <location>
        <begin position="116"/>
        <end position="133"/>
    </location>
</feature>
<comment type="function">
    <text evidence="12">Structural component of the gap junctions.</text>
</comment>
<evidence type="ECO:0000256" key="12">
    <source>
        <dbReference type="RuleBase" id="RU010713"/>
    </source>
</evidence>
<protein>
    <recommendedName>
        <fullName evidence="12">Innexin</fullName>
    </recommendedName>
</protein>
<comment type="subcellular location">
    <subcellularLocation>
        <location evidence="1">Cell junction</location>
        <location evidence="1">Gap junction</location>
    </subcellularLocation>
    <subcellularLocation>
        <location evidence="2 12">Cell membrane</location>
        <topology evidence="2 12">Multi-pass membrane protein</topology>
    </subcellularLocation>
</comment>
<sequence>MFDVFRELKTHISTSGATQARVSSLLLFTSKMCMLITLLACVLVTAKNYIGENIRCITGFEKQEHKAIETYCFIASTFTMVDLNTDVAAHPGVGPIRVPPMAGEEAEDGEKRVHAYYQWVPMVLVLQAVIYYFPMWLWKRIDRGFFETIVCHLDKVHIGDVSNNIQSSVQFFASSFSTHRSYAVSFLLCECAAFAISIGNLFFTNTFLGGEFFKFGPAALKYLNSNATDPNNPLNEIFPKIAKCTWHKFGASGTIQTHDSMCVLPLNIVNEKTYIFLWVVYIFTAIVCGVLLLLHLMLFVFPGVRNAYLIYLVRKHETKVNLQYLLPKCNYGDWFLLHHFRSNMVYFQEWVALARAEVQK</sequence>
<reference evidence="13" key="1">
    <citation type="submission" date="2015-09" db="EMBL/GenBank/DDBJ databases">
        <title>Scylla olivacea transcriptome.</title>
        <authorList>
            <person name="Ikhwanuddin M."/>
        </authorList>
    </citation>
    <scope>NUCLEOTIDE SEQUENCE</scope>
</reference>